<dbReference type="SMART" id="SM00835">
    <property type="entry name" value="Cupin_1"/>
    <property type="match status" value="2"/>
</dbReference>
<feature type="binding site" evidence="3">
    <location>
        <position position="357"/>
    </location>
    <ligand>
        <name>Mn(2+)</name>
        <dbReference type="ChEBI" id="CHEBI:29035"/>
        <label>2</label>
    </ligand>
</feature>
<feature type="binding site" evidence="3">
    <location>
        <position position="214"/>
    </location>
    <ligand>
        <name>Mn(2+)</name>
        <dbReference type="ChEBI" id="CHEBI:29035"/>
        <label>1</label>
    </ligand>
</feature>
<evidence type="ECO:0000259" key="7">
    <source>
        <dbReference type="PROSITE" id="PS00036"/>
    </source>
</evidence>
<proteinExistence type="predicted"/>
<dbReference type="InterPro" id="IPR011051">
    <property type="entry name" value="RmlC_Cupin_sf"/>
</dbReference>
<evidence type="ECO:0000256" key="5">
    <source>
        <dbReference type="SAM" id="MobiDB-lite"/>
    </source>
</evidence>
<dbReference type="InterPro" id="IPR017774">
    <property type="entry name" value="Bicupin_oxalate_deCO2ase/Oxase"/>
</dbReference>
<dbReference type="Pfam" id="PF00190">
    <property type="entry name" value="Cupin_1"/>
    <property type="match status" value="2"/>
</dbReference>
<feature type="binding site" evidence="3">
    <location>
        <position position="396"/>
    </location>
    <ligand>
        <name>Mn(2+)</name>
        <dbReference type="ChEBI" id="CHEBI:29035"/>
        <label>2</label>
    </ligand>
</feature>
<dbReference type="SUPFAM" id="SSF48403">
    <property type="entry name" value="Ankyrin repeat"/>
    <property type="match status" value="1"/>
</dbReference>
<feature type="region of interest" description="Disordered" evidence="5">
    <location>
        <begin position="451"/>
        <end position="512"/>
    </location>
</feature>
<dbReference type="STRING" id="5078.A0A135LSW3"/>
<protein>
    <submittedName>
        <fullName evidence="8">Bicupin, oxalate decarboxylase/oxidase</fullName>
    </submittedName>
</protein>
<feature type="compositionally biased region" description="Basic residues" evidence="5">
    <location>
        <begin position="452"/>
        <end position="468"/>
    </location>
</feature>
<feature type="binding site" evidence="3">
    <location>
        <position position="175"/>
    </location>
    <ligand>
        <name>Mn(2+)</name>
        <dbReference type="ChEBI" id="CHEBI:29035"/>
        <label>1</label>
    </ligand>
</feature>
<keyword evidence="3" id="KW-0464">Manganese</keyword>
<feature type="compositionally biased region" description="Basic and acidic residues" evidence="5">
    <location>
        <begin position="52"/>
        <end position="78"/>
    </location>
</feature>
<feature type="binding site" evidence="3">
    <location>
        <position position="352"/>
    </location>
    <ligand>
        <name>Mn(2+)</name>
        <dbReference type="ChEBI" id="CHEBI:29035"/>
        <label>2</label>
    </ligand>
</feature>
<keyword evidence="4" id="KW-0040">ANK repeat</keyword>
<reference evidence="8 9" key="1">
    <citation type="journal article" date="2016" name="BMC Genomics">
        <title>Genome sequencing and secondary metabolism of the postharvest pathogen Penicillium griseofulvum.</title>
        <authorList>
            <person name="Banani H."/>
            <person name="Marcet-Houben M."/>
            <person name="Ballester A.R."/>
            <person name="Abbruscato P."/>
            <person name="Gonzalez-Candelas L."/>
            <person name="Gabaldon T."/>
            <person name="Spadaro D."/>
        </authorList>
    </citation>
    <scope>NUCLEOTIDE SEQUENCE [LARGE SCALE GENOMIC DNA]</scope>
    <source>
        <strain evidence="8 9">PG3</strain>
    </source>
</reference>
<dbReference type="NCBIfam" id="TIGR03404">
    <property type="entry name" value="bicupin_oxalic"/>
    <property type="match status" value="1"/>
</dbReference>
<dbReference type="GO" id="GO:0033609">
    <property type="term" value="P:oxalate metabolic process"/>
    <property type="evidence" value="ECO:0007669"/>
    <property type="project" value="InterPro"/>
</dbReference>
<feature type="active site" description="Proton donor" evidence="2">
    <location>
        <position position="410"/>
    </location>
</feature>
<comment type="caution">
    <text evidence="8">The sequence shown here is derived from an EMBL/GenBank/DDBJ whole genome shotgun (WGS) entry which is preliminary data.</text>
</comment>
<dbReference type="Gene3D" id="1.25.40.20">
    <property type="entry name" value="Ankyrin repeat-containing domain"/>
    <property type="match status" value="1"/>
</dbReference>
<gene>
    <name evidence="8" type="ORF">PGRI_083480</name>
</gene>
<dbReference type="EMBL" id="LHQR01000027">
    <property type="protein sequence ID" value="KXG52064.1"/>
    <property type="molecule type" value="Genomic_DNA"/>
</dbReference>
<keyword evidence="6" id="KW-0732">Signal</keyword>
<feature type="repeat" description="ANK" evidence="4">
    <location>
        <begin position="677"/>
        <end position="709"/>
    </location>
</feature>
<dbReference type="InterPro" id="IPR006045">
    <property type="entry name" value="Cupin_1"/>
</dbReference>
<dbReference type="PROSITE" id="PS50088">
    <property type="entry name" value="ANK_REPEAT"/>
    <property type="match status" value="3"/>
</dbReference>
<dbReference type="CDD" id="cd20304">
    <property type="entry name" value="cupin_OxDC_N"/>
    <property type="match status" value="1"/>
</dbReference>
<dbReference type="GO" id="GO:0046872">
    <property type="term" value="F:metal ion binding"/>
    <property type="evidence" value="ECO:0007669"/>
    <property type="project" value="UniProtKB-KW"/>
</dbReference>
<evidence type="ECO:0000256" key="4">
    <source>
        <dbReference type="PROSITE-ProRule" id="PRU00023"/>
    </source>
</evidence>
<keyword evidence="1 3" id="KW-0479">Metal-binding</keyword>
<feature type="binding site" evidence="3">
    <location>
        <position position="169"/>
    </location>
    <ligand>
        <name>Mn(2+)</name>
        <dbReference type="ChEBI" id="CHEBI:29035"/>
        <label>1</label>
    </ligand>
</feature>
<evidence type="ECO:0000256" key="1">
    <source>
        <dbReference type="ARBA" id="ARBA00022723"/>
    </source>
</evidence>
<dbReference type="Gene3D" id="2.60.120.10">
    <property type="entry name" value="Jelly Rolls"/>
    <property type="match status" value="2"/>
</dbReference>
<dbReference type="PANTHER" id="PTHR35848:SF9">
    <property type="entry name" value="SLL1358 PROTEIN"/>
    <property type="match status" value="1"/>
</dbReference>
<name>A0A135LSW3_PENPA</name>
<evidence type="ECO:0000313" key="9">
    <source>
        <dbReference type="Proteomes" id="UP000070168"/>
    </source>
</evidence>
<comment type="cofactor">
    <cofactor evidence="3">
        <name>Mn(2+)</name>
        <dbReference type="ChEBI" id="CHEBI:29035"/>
    </cofactor>
    <text evidence="3">Binds 2 manganese ions per subunit.</text>
</comment>
<dbReference type="InterPro" id="IPR004827">
    <property type="entry name" value="bZIP"/>
</dbReference>
<organism evidence="8 9">
    <name type="scientific">Penicillium patulum</name>
    <name type="common">Penicillium griseofulvum</name>
    <dbReference type="NCBI Taxonomy" id="5078"/>
    <lineage>
        <taxon>Eukaryota</taxon>
        <taxon>Fungi</taxon>
        <taxon>Dikarya</taxon>
        <taxon>Ascomycota</taxon>
        <taxon>Pezizomycotina</taxon>
        <taxon>Eurotiomycetes</taxon>
        <taxon>Eurotiomycetidae</taxon>
        <taxon>Eurotiales</taxon>
        <taxon>Aspergillaceae</taxon>
        <taxon>Penicillium</taxon>
    </lineage>
</organism>
<evidence type="ECO:0000256" key="6">
    <source>
        <dbReference type="SAM" id="SignalP"/>
    </source>
</evidence>
<dbReference type="OrthoDB" id="10263073at2759"/>
<feature type="domain" description="BZIP" evidence="7">
    <location>
        <begin position="449"/>
        <end position="464"/>
    </location>
</feature>
<evidence type="ECO:0000256" key="2">
    <source>
        <dbReference type="PIRSR" id="PIRSR617774-1"/>
    </source>
</evidence>
<dbReference type="GeneID" id="63711362"/>
<dbReference type="AlphaFoldDB" id="A0A135LSW3"/>
<feature type="compositionally biased region" description="Polar residues" evidence="5">
    <location>
        <begin position="559"/>
        <end position="593"/>
    </location>
</feature>
<dbReference type="PROSITE" id="PS50297">
    <property type="entry name" value="ANK_REP_REGION"/>
    <property type="match status" value="2"/>
</dbReference>
<feature type="compositionally biased region" description="Polar residues" evidence="5">
    <location>
        <begin position="473"/>
        <end position="494"/>
    </location>
</feature>
<accession>A0A135LSW3</accession>
<dbReference type="GO" id="GO:0003700">
    <property type="term" value="F:DNA-binding transcription factor activity"/>
    <property type="evidence" value="ECO:0007669"/>
    <property type="project" value="InterPro"/>
</dbReference>
<dbReference type="CDD" id="cd20305">
    <property type="entry name" value="cupin_OxDC_C"/>
    <property type="match status" value="1"/>
</dbReference>
<feature type="repeat" description="ANK" evidence="4">
    <location>
        <begin position="710"/>
        <end position="735"/>
    </location>
</feature>
<sequence>MKLQLLVTLLPAVLPLVHGAPARRDTNNPGLRGSDSLVGYSPSNKGGSDSPPDIKYDLLPGQKEDPKIGSYLDFEKADNPQPIRGSTGSDDPGPRNYNYDRINSDKLAPPGTDHGATINAQWPMGLSHNRLGLDGAGWARQENTNVMPDAILMAGVDMRLEPAGYRELHWHVAAEWSLVLNGSCRIQAVNENGETFVDDVAAGDVWFFPPGVPHSIQALDDGVEFLLVFDDGDFSEDNTFLATEVFLHTPKEVLSKNFGVDVAAFDKIPDNELYIFKGTPAPADIEKQNVTTTAGLVPRAQSYSYHFSEQPAHEVAGGSVKIVDPLTFPIAKNFSAAVVTVHPGGMREIHWHPTSDEWTFFISGQGRATLFTAPDAATTFDYAGGDVGYFPKSNSHYIENTGDEDLVFLEVLQAPEFTDMALGQWIASTPRQIVADTLNLSEDMLKTERRRAQNRIAQRKFREKKRRVADRAIQQTSHNQNGTSRAPSQSTPANNGDIPLNSPAFPGAPGLTAASSPNEIMIHSTEPGPIGNFDLDAIDQFLYQMNNDFSFFSSDPVPVQSSLAGPSLTQSKPSNPASPNTSLNNITNNSRSLSRPADSNRLPLHRRTSESDIRPESPGPQLPKSPSDDTVLELITSARSDKGWISTLHIAAQKGHERIVRILLLRGNMDANKQDSDGRTPLIHAIIENHGCVVRLLLSHGARLAVYDCDGRSALHWAVLHRRLEILQQLLEHRAKFEPYLDLDVYDNAGWTPLHMCVDRAFEAGILMLLQEGANIEAKAKKCPYTGMIVPMMDGQR</sequence>
<feature type="signal peptide" evidence="6">
    <location>
        <begin position="1"/>
        <end position="19"/>
    </location>
</feature>
<feature type="chain" id="PRO_5007800815" evidence="6">
    <location>
        <begin position="20"/>
        <end position="797"/>
    </location>
</feature>
<feature type="region of interest" description="Disordered" evidence="5">
    <location>
        <begin position="20"/>
        <end position="111"/>
    </location>
</feature>
<keyword evidence="9" id="KW-1185">Reference proteome</keyword>
<dbReference type="PANTHER" id="PTHR35848">
    <property type="entry name" value="OXALATE-BINDING PROTEIN"/>
    <property type="match status" value="1"/>
</dbReference>
<dbReference type="InterPro" id="IPR051610">
    <property type="entry name" value="GPI/OXD"/>
</dbReference>
<dbReference type="PROSITE" id="PS00036">
    <property type="entry name" value="BZIP_BASIC"/>
    <property type="match status" value="1"/>
</dbReference>
<feature type="repeat" description="ANK" evidence="4">
    <location>
        <begin position="749"/>
        <end position="781"/>
    </location>
</feature>
<dbReference type="InterPro" id="IPR002110">
    <property type="entry name" value="Ankyrin_rpt"/>
</dbReference>
<dbReference type="RefSeq" id="XP_040650600.1">
    <property type="nucleotide sequence ID" value="XM_040796062.1"/>
</dbReference>
<dbReference type="InterPro" id="IPR014710">
    <property type="entry name" value="RmlC-like_jellyroll"/>
</dbReference>
<evidence type="ECO:0000256" key="3">
    <source>
        <dbReference type="PIRSR" id="PIRSR617774-2"/>
    </source>
</evidence>
<dbReference type="InterPro" id="IPR036770">
    <property type="entry name" value="Ankyrin_rpt-contain_sf"/>
</dbReference>
<dbReference type="CDD" id="cd14688">
    <property type="entry name" value="bZIP_YAP"/>
    <property type="match status" value="1"/>
</dbReference>
<dbReference type="Proteomes" id="UP000070168">
    <property type="component" value="Unassembled WGS sequence"/>
</dbReference>
<dbReference type="SUPFAM" id="SSF51182">
    <property type="entry name" value="RmlC-like cupins"/>
    <property type="match status" value="1"/>
</dbReference>
<feature type="region of interest" description="Disordered" evidence="5">
    <location>
        <begin position="559"/>
        <end position="628"/>
    </location>
</feature>
<dbReference type="Pfam" id="PF12796">
    <property type="entry name" value="Ank_2"/>
    <property type="match status" value="1"/>
</dbReference>
<feature type="binding site" evidence="3">
    <location>
        <position position="171"/>
    </location>
    <ligand>
        <name>Mn(2+)</name>
        <dbReference type="ChEBI" id="CHEBI:29035"/>
        <label>1</label>
    </ligand>
</feature>
<dbReference type="Pfam" id="PF00023">
    <property type="entry name" value="Ank"/>
    <property type="match status" value="1"/>
</dbReference>
<dbReference type="SMART" id="SM00248">
    <property type="entry name" value="ANK"/>
    <property type="match status" value="4"/>
</dbReference>
<feature type="binding site" evidence="3">
    <location>
        <position position="350"/>
    </location>
    <ligand>
        <name>Mn(2+)</name>
        <dbReference type="ChEBI" id="CHEBI:29035"/>
        <label>2</label>
    </ligand>
</feature>
<evidence type="ECO:0000313" key="8">
    <source>
        <dbReference type="EMBL" id="KXG52064.1"/>
    </source>
</evidence>